<name>A0A2D3VIA7_9PEZI</name>
<reference evidence="2 3" key="1">
    <citation type="submission" date="2016-03" db="EMBL/GenBank/DDBJ databases">
        <authorList>
            <person name="Ploux O."/>
        </authorList>
    </citation>
    <scope>NUCLEOTIDE SEQUENCE [LARGE SCALE GENOMIC DNA]</scope>
    <source>
        <strain evidence="2 3">URUG2</strain>
    </source>
</reference>
<organism evidence="2 3">
    <name type="scientific">Ramularia collo-cygni</name>
    <dbReference type="NCBI Taxonomy" id="112498"/>
    <lineage>
        <taxon>Eukaryota</taxon>
        <taxon>Fungi</taxon>
        <taxon>Dikarya</taxon>
        <taxon>Ascomycota</taxon>
        <taxon>Pezizomycotina</taxon>
        <taxon>Dothideomycetes</taxon>
        <taxon>Dothideomycetidae</taxon>
        <taxon>Mycosphaerellales</taxon>
        <taxon>Mycosphaerellaceae</taxon>
        <taxon>Ramularia</taxon>
    </lineage>
</organism>
<sequence>MPQEIARQWFIPGEGIDRHVISADIQRYLGNDATVRPGLGTGDNQGINGYWIKAYRNLTSAMIADLRADSARWRQEQRQTGTREPYVGSSTYHASSASRTTQGGRREGGNSPSLEGPYGLPSSSRDRIPVDNRMQIDPPPPSRGYQPESRVPYPPDGRAFPVENRGYAPDSRSSYQPEPAGFGGRVPVSVPFGQEPRYAPSYPQSNDGAPPGYVRQGNYYVPISSYEPAPSIPSRSEQYGPGAFGGQPQQRNEPRDPRYQQPEYADPRYAYPSPAATVSSVSARDREPIPAPQQPSPYGSMPPQQYDQYARPAPSNPPASSNPNRSSGFGLLGGRPTGSSQANERRSRR</sequence>
<dbReference type="GeneID" id="35604799"/>
<evidence type="ECO:0000256" key="1">
    <source>
        <dbReference type="SAM" id="MobiDB-lite"/>
    </source>
</evidence>
<dbReference type="PANTHER" id="PTHR39609">
    <property type="entry name" value="RFEG-RELATED"/>
    <property type="match status" value="1"/>
</dbReference>
<dbReference type="PANTHER" id="PTHR39609:SF1">
    <property type="entry name" value="RFEG"/>
    <property type="match status" value="1"/>
</dbReference>
<dbReference type="OrthoDB" id="4146887at2759"/>
<proteinExistence type="predicted"/>
<feature type="compositionally biased region" description="Low complexity" evidence="1">
    <location>
        <begin position="310"/>
        <end position="327"/>
    </location>
</feature>
<feature type="compositionally biased region" description="Low complexity" evidence="1">
    <location>
        <begin position="269"/>
        <end position="282"/>
    </location>
</feature>
<keyword evidence="3" id="KW-1185">Reference proteome</keyword>
<dbReference type="AlphaFoldDB" id="A0A2D3VIA7"/>
<gene>
    <name evidence="2" type="ORF">RCC_09738</name>
</gene>
<dbReference type="RefSeq" id="XP_023630745.1">
    <property type="nucleotide sequence ID" value="XM_023774977.1"/>
</dbReference>
<dbReference type="Proteomes" id="UP000225277">
    <property type="component" value="Unassembled WGS sequence"/>
</dbReference>
<feature type="compositionally biased region" description="Polar residues" evidence="1">
    <location>
        <begin position="78"/>
        <end position="103"/>
    </location>
</feature>
<protein>
    <submittedName>
        <fullName evidence="2">Uncharacterized protein</fullName>
    </submittedName>
</protein>
<evidence type="ECO:0000313" key="2">
    <source>
        <dbReference type="EMBL" id="CZT24021.1"/>
    </source>
</evidence>
<evidence type="ECO:0000313" key="3">
    <source>
        <dbReference type="Proteomes" id="UP000225277"/>
    </source>
</evidence>
<accession>A0A2D3VIA7</accession>
<feature type="region of interest" description="Disordered" evidence="1">
    <location>
        <begin position="74"/>
        <end position="349"/>
    </location>
</feature>
<dbReference type="STRING" id="112498.A0A2D3VIA7"/>
<dbReference type="EMBL" id="FJUY01000019">
    <property type="protein sequence ID" value="CZT24021.1"/>
    <property type="molecule type" value="Genomic_DNA"/>
</dbReference>